<dbReference type="Gene3D" id="3.90.650.10">
    <property type="entry name" value="PurM-like C-terminal domain"/>
    <property type="match status" value="1"/>
</dbReference>
<dbReference type="SUPFAM" id="SSF55326">
    <property type="entry name" value="PurM N-terminal domain-like"/>
    <property type="match status" value="1"/>
</dbReference>
<feature type="domain" description="N-acetyltransferase" evidence="1">
    <location>
        <begin position="22"/>
        <end position="169"/>
    </location>
</feature>
<dbReference type="InterPro" id="IPR024035">
    <property type="entry name" value="MSMEG_0567_GNAT"/>
</dbReference>
<dbReference type="InterPro" id="IPR036921">
    <property type="entry name" value="PurM-like_N_sf"/>
</dbReference>
<dbReference type="Gene3D" id="3.40.630.30">
    <property type="match status" value="1"/>
</dbReference>
<dbReference type="GO" id="GO:0009030">
    <property type="term" value="F:thiamine-phosphate kinase activity"/>
    <property type="evidence" value="ECO:0007669"/>
    <property type="project" value="InterPro"/>
</dbReference>
<dbReference type="InterPro" id="IPR016188">
    <property type="entry name" value="PurM-like_N"/>
</dbReference>
<dbReference type="InterPro" id="IPR006283">
    <property type="entry name" value="ThiL-like"/>
</dbReference>
<dbReference type="NCBIfam" id="TIGR04050">
    <property type="entry name" value="MSMEG_0567_Cter"/>
    <property type="match status" value="1"/>
</dbReference>
<dbReference type="InterPro" id="IPR016181">
    <property type="entry name" value="Acyl_CoA_acyltransferase"/>
</dbReference>
<dbReference type="InterPro" id="IPR000182">
    <property type="entry name" value="GNAT_dom"/>
</dbReference>
<dbReference type="Pfam" id="PF02769">
    <property type="entry name" value="AIRS_C"/>
    <property type="match status" value="1"/>
</dbReference>
<protein>
    <submittedName>
        <fullName evidence="2">AIR synthase</fullName>
    </submittedName>
</protein>
<reference evidence="2 3" key="1">
    <citation type="submission" date="2019-12" db="EMBL/GenBank/DDBJ databases">
        <authorList>
            <person name="Kun Z."/>
        </authorList>
    </citation>
    <scope>NUCLEOTIDE SEQUENCE [LARGE SCALE GENOMIC DNA]</scope>
    <source>
        <strain evidence="2 3">YIM 123512</strain>
    </source>
</reference>
<dbReference type="InterPro" id="IPR036676">
    <property type="entry name" value="PurM-like_C_sf"/>
</dbReference>
<evidence type="ECO:0000259" key="1">
    <source>
        <dbReference type="PROSITE" id="PS51186"/>
    </source>
</evidence>
<gene>
    <name evidence="2" type="ORF">GRQ65_10760</name>
</gene>
<proteinExistence type="predicted"/>
<dbReference type="GO" id="GO:0016747">
    <property type="term" value="F:acyltransferase activity, transferring groups other than amino-acyl groups"/>
    <property type="evidence" value="ECO:0007669"/>
    <property type="project" value="InterPro"/>
</dbReference>
<accession>A0A6L7ERV3</accession>
<dbReference type="Pfam" id="PF00586">
    <property type="entry name" value="AIRS"/>
    <property type="match status" value="1"/>
</dbReference>
<evidence type="ECO:0000313" key="3">
    <source>
        <dbReference type="Proteomes" id="UP000473325"/>
    </source>
</evidence>
<dbReference type="RefSeq" id="WP_160877984.1">
    <property type="nucleotide sequence ID" value="NZ_WUEK01000006.1"/>
</dbReference>
<dbReference type="GO" id="GO:0009228">
    <property type="term" value="P:thiamine biosynthetic process"/>
    <property type="evidence" value="ECO:0007669"/>
    <property type="project" value="InterPro"/>
</dbReference>
<comment type="caution">
    <text evidence="2">The sequence shown here is derived from an EMBL/GenBank/DDBJ whole genome shotgun (WGS) entry which is preliminary data.</text>
</comment>
<keyword evidence="3" id="KW-1185">Reference proteome</keyword>
<dbReference type="Pfam" id="PF00583">
    <property type="entry name" value="Acetyltransf_1"/>
    <property type="match status" value="1"/>
</dbReference>
<sequence>MSLVDEVVLTGTRRTTPALDSFVVVPAGRAELAAYHRLRHEVFVREQGLFAGSDRDDVDDDPRTVVLVARAHDGEVLGGVRLHPALSGRDLGWWRGSRLVVAHDARLLLGVGAALVRAACAEAESRGALRFDATVQAQAAALFHRLGWVPRERLHLHGRPHVLVDWPVHRVQRLVDATKAALGPLLTGLVDSGAGFLGDDGAPVPGTDVVAACDAILPSMVERDPEWAGWCAVLVNLNDLSAMGARPVGLLDAVGARDASFARRVLRGLGEASRAWGVPVLGGHTQLGVPGALSVTALGRTTTPVPGAGGRAGHALRITADLGGGWRPGATGSQWDSSTHRTGAELRALADVVPALAPAAAKDVSMSGLVGTAGMLAEASGVRAVLDVADVPAPDTAAPGDWLTCFPGFAMVTADHRDAAPRTALPAHVTSQVCGELTTGTGVGLRWPDGVVTEAVSMTVTGLGAAS</sequence>
<dbReference type="SUPFAM" id="SSF55729">
    <property type="entry name" value="Acyl-CoA N-acyltransferases (Nat)"/>
    <property type="match status" value="1"/>
</dbReference>
<dbReference type="EMBL" id="WUEK01000006">
    <property type="protein sequence ID" value="MXG90033.1"/>
    <property type="molecule type" value="Genomic_DNA"/>
</dbReference>
<dbReference type="PROSITE" id="PS51186">
    <property type="entry name" value="GNAT"/>
    <property type="match status" value="1"/>
</dbReference>
<organism evidence="2 3">
    <name type="scientific">Nocardioides flavescens</name>
    <dbReference type="NCBI Taxonomy" id="2691959"/>
    <lineage>
        <taxon>Bacteria</taxon>
        <taxon>Bacillati</taxon>
        <taxon>Actinomycetota</taxon>
        <taxon>Actinomycetes</taxon>
        <taxon>Propionibacteriales</taxon>
        <taxon>Nocardioidaceae</taxon>
        <taxon>Nocardioides</taxon>
    </lineage>
</organism>
<dbReference type="NCBIfam" id="TIGR04045">
    <property type="entry name" value="MSMEG_0567_GNAT"/>
    <property type="match status" value="1"/>
</dbReference>
<name>A0A6L7ERV3_9ACTN</name>
<dbReference type="Proteomes" id="UP000473325">
    <property type="component" value="Unassembled WGS sequence"/>
</dbReference>
<dbReference type="PANTHER" id="PTHR30270:SF0">
    <property type="entry name" value="THIAMINE-MONOPHOSPHATE KINASE"/>
    <property type="match status" value="1"/>
</dbReference>
<dbReference type="InterPro" id="IPR010918">
    <property type="entry name" value="PurM-like_C_dom"/>
</dbReference>
<dbReference type="Gene3D" id="3.30.1330.10">
    <property type="entry name" value="PurM-like, N-terminal domain"/>
    <property type="match status" value="1"/>
</dbReference>
<evidence type="ECO:0000313" key="2">
    <source>
        <dbReference type="EMBL" id="MXG90033.1"/>
    </source>
</evidence>
<dbReference type="PANTHER" id="PTHR30270">
    <property type="entry name" value="THIAMINE-MONOPHOSPHATE KINASE"/>
    <property type="match status" value="1"/>
</dbReference>
<dbReference type="SUPFAM" id="SSF56042">
    <property type="entry name" value="PurM C-terminal domain-like"/>
    <property type="match status" value="1"/>
</dbReference>
<dbReference type="InterPro" id="IPR023911">
    <property type="entry name" value="MSMEG_0567/sll0787_C"/>
</dbReference>
<dbReference type="AlphaFoldDB" id="A0A6L7ERV3"/>